<dbReference type="Gene3D" id="2.40.110.10">
    <property type="entry name" value="Butyryl-CoA Dehydrogenase, subunit A, domain 2"/>
    <property type="match status" value="1"/>
</dbReference>
<gene>
    <name evidence="11" type="ORF">NCTC10821_02428</name>
</gene>
<dbReference type="FunFam" id="1.20.140.10:FF:000001">
    <property type="entry name" value="Acyl-CoA dehydrogenase"/>
    <property type="match status" value="1"/>
</dbReference>
<reference evidence="11 12" key="1">
    <citation type="submission" date="2018-06" db="EMBL/GenBank/DDBJ databases">
        <authorList>
            <consortium name="Pathogen Informatics"/>
            <person name="Doyle S."/>
        </authorList>
    </citation>
    <scope>NUCLEOTIDE SEQUENCE [LARGE SCALE GENOMIC DNA]</scope>
    <source>
        <strain evidence="11 12">NCTC10821</strain>
    </source>
</reference>
<dbReference type="InterPro" id="IPR009075">
    <property type="entry name" value="AcylCo_DH/oxidase_C"/>
</dbReference>
<dbReference type="Pfam" id="PF02770">
    <property type="entry name" value="Acyl-CoA_dh_M"/>
    <property type="match status" value="1"/>
</dbReference>
<accession>A0A378TDN6</accession>
<evidence type="ECO:0000259" key="8">
    <source>
        <dbReference type="Pfam" id="PF00441"/>
    </source>
</evidence>
<dbReference type="Gene3D" id="1.10.540.10">
    <property type="entry name" value="Acyl-CoA dehydrogenase/oxidase, N-terminal domain"/>
    <property type="match status" value="1"/>
</dbReference>
<dbReference type="Pfam" id="PF00441">
    <property type="entry name" value="Acyl-CoA_dh_1"/>
    <property type="match status" value="1"/>
</dbReference>
<proteinExistence type="inferred from homology"/>
<keyword evidence="3 7" id="KW-0285">Flavoprotein</keyword>
<dbReference type="Gene3D" id="1.20.140.10">
    <property type="entry name" value="Butyryl-CoA Dehydrogenase, subunit A, domain 3"/>
    <property type="match status" value="1"/>
</dbReference>
<evidence type="ECO:0000256" key="4">
    <source>
        <dbReference type="ARBA" id="ARBA00022827"/>
    </source>
</evidence>
<evidence type="ECO:0000256" key="7">
    <source>
        <dbReference type="RuleBase" id="RU362125"/>
    </source>
</evidence>
<dbReference type="FunFam" id="2.40.110.10:FF:000002">
    <property type="entry name" value="Acyl-CoA dehydrogenase fadE12"/>
    <property type="match status" value="1"/>
</dbReference>
<dbReference type="SUPFAM" id="SSF56645">
    <property type="entry name" value="Acyl-CoA dehydrogenase NM domain-like"/>
    <property type="match status" value="1"/>
</dbReference>
<dbReference type="InterPro" id="IPR009100">
    <property type="entry name" value="AcylCoA_DH/oxidase_NM_dom_sf"/>
</dbReference>
<comment type="similarity">
    <text evidence="2 7">Belongs to the acyl-CoA dehydrogenase family.</text>
</comment>
<dbReference type="GO" id="GO:0016937">
    <property type="term" value="F:short-chain fatty acyl-CoA dehydrogenase activity"/>
    <property type="evidence" value="ECO:0007669"/>
    <property type="project" value="UniProtKB-EC"/>
</dbReference>
<sequence length="391" mass="41334">MMAESTEVADDDFRDILAQTRHFIRTVVVPREPEILADDQVPDDLREQAQKMGLFGYAIPQQWGGLGLNLMQDVELAMEFGYTSLALRSMFGTNNGIAGQVLVGFGTDEQKSAWLAGIASGEVVASFALTEAGAGSNPAGLRTKAVRDGTDWVITGEKRFITNAPTADLFVVFARTRPADADGAGIAVFLVPADAPGVEVGAKDAKMGQEGAWTSDVGFTDVRVPGAALVGGSEDHGYRAAMTSLARGRVHMAALAVGSAQRVLDESVAYAATATQGGAAIGSFQLVQAMLADQQTGVMAGQALVREAARKWVTDEDRRIAPSAAKLFCTEMAGQVADLGVQIHGGTGYMRGVPVERIYREVRLLRLYEGTSEIQRLIIGGGLIKAAQKGN</sequence>
<dbReference type="GO" id="GO:0050660">
    <property type="term" value="F:flavin adenine dinucleotide binding"/>
    <property type="evidence" value="ECO:0007669"/>
    <property type="project" value="InterPro"/>
</dbReference>
<dbReference type="EMBL" id="UGQT01000001">
    <property type="protein sequence ID" value="STZ58908.1"/>
    <property type="molecule type" value="Genomic_DNA"/>
</dbReference>
<feature type="domain" description="Acyl-CoA dehydrogenase/oxidase N-terminal" evidence="10">
    <location>
        <begin position="12"/>
        <end position="122"/>
    </location>
</feature>
<dbReference type="AlphaFoldDB" id="A0A378TDN6"/>
<dbReference type="InterPro" id="IPR046373">
    <property type="entry name" value="Acyl-CoA_Oxase/DH_mid-dom_sf"/>
</dbReference>
<organism evidence="11 12">
    <name type="scientific">Mycolicibacterium tokaiense</name>
    <dbReference type="NCBI Taxonomy" id="39695"/>
    <lineage>
        <taxon>Bacteria</taxon>
        <taxon>Bacillati</taxon>
        <taxon>Actinomycetota</taxon>
        <taxon>Actinomycetes</taxon>
        <taxon>Mycobacteriales</taxon>
        <taxon>Mycobacteriaceae</taxon>
        <taxon>Mycolicibacterium</taxon>
    </lineage>
</organism>
<evidence type="ECO:0000256" key="6">
    <source>
        <dbReference type="ARBA" id="ARBA00052546"/>
    </source>
</evidence>
<dbReference type="InterPro" id="IPR037069">
    <property type="entry name" value="AcylCoA_DH/ox_N_sf"/>
</dbReference>
<dbReference type="PANTHER" id="PTHR43884:SF40">
    <property type="entry name" value="ACYL-COA DEHYDROGENASE"/>
    <property type="match status" value="1"/>
</dbReference>
<keyword evidence="5 7" id="KW-0560">Oxidoreductase</keyword>
<feature type="domain" description="Acyl-CoA dehydrogenase/oxidase C-terminal" evidence="8">
    <location>
        <begin position="235"/>
        <end position="381"/>
    </location>
</feature>
<comment type="catalytic activity">
    <reaction evidence="6">
        <text>a 2,3-saturated acyl-CoA + A = a 2,3-dehydroacyl-CoA + AH2</text>
        <dbReference type="Rhea" id="RHEA:48608"/>
        <dbReference type="ChEBI" id="CHEBI:13193"/>
        <dbReference type="ChEBI" id="CHEBI:17499"/>
        <dbReference type="ChEBI" id="CHEBI:60015"/>
        <dbReference type="ChEBI" id="CHEBI:65111"/>
    </reaction>
</comment>
<dbReference type="Pfam" id="PF02771">
    <property type="entry name" value="Acyl-CoA_dh_N"/>
    <property type="match status" value="1"/>
</dbReference>
<evidence type="ECO:0000313" key="11">
    <source>
        <dbReference type="EMBL" id="STZ58908.1"/>
    </source>
</evidence>
<evidence type="ECO:0000259" key="10">
    <source>
        <dbReference type="Pfam" id="PF02771"/>
    </source>
</evidence>
<evidence type="ECO:0000256" key="3">
    <source>
        <dbReference type="ARBA" id="ARBA00022630"/>
    </source>
</evidence>
<dbReference type="PANTHER" id="PTHR43884">
    <property type="entry name" value="ACYL-COA DEHYDROGENASE"/>
    <property type="match status" value="1"/>
</dbReference>
<evidence type="ECO:0000256" key="2">
    <source>
        <dbReference type="ARBA" id="ARBA00009347"/>
    </source>
</evidence>
<keyword evidence="12" id="KW-1185">Reference proteome</keyword>
<evidence type="ECO:0000259" key="9">
    <source>
        <dbReference type="Pfam" id="PF02770"/>
    </source>
</evidence>
<dbReference type="EC" id="1.3.8.1" evidence="11"/>
<evidence type="ECO:0000256" key="1">
    <source>
        <dbReference type="ARBA" id="ARBA00001974"/>
    </source>
</evidence>
<dbReference type="InterPro" id="IPR006091">
    <property type="entry name" value="Acyl-CoA_Oxase/DH_mid-dom"/>
</dbReference>
<dbReference type="Proteomes" id="UP000254978">
    <property type="component" value="Unassembled WGS sequence"/>
</dbReference>
<feature type="domain" description="Acyl-CoA oxidase/dehydrogenase middle" evidence="9">
    <location>
        <begin position="126"/>
        <end position="222"/>
    </location>
</feature>
<name>A0A378TDN6_9MYCO</name>
<dbReference type="InterPro" id="IPR013786">
    <property type="entry name" value="AcylCoA_DH/ox_N"/>
</dbReference>
<evidence type="ECO:0000256" key="5">
    <source>
        <dbReference type="ARBA" id="ARBA00023002"/>
    </source>
</evidence>
<keyword evidence="4 7" id="KW-0274">FAD</keyword>
<protein>
    <submittedName>
        <fullName evidence="11">Acyl-CoA dehydrogenase</fullName>
        <ecNumber evidence="11">1.3.8.1</ecNumber>
    </submittedName>
</protein>
<evidence type="ECO:0000313" key="12">
    <source>
        <dbReference type="Proteomes" id="UP000254978"/>
    </source>
</evidence>
<dbReference type="InterPro" id="IPR036250">
    <property type="entry name" value="AcylCo_DH-like_C"/>
</dbReference>
<dbReference type="SUPFAM" id="SSF47203">
    <property type="entry name" value="Acyl-CoA dehydrogenase C-terminal domain-like"/>
    <property type="match status" value="1"/>
</dbReference>
<comment type="cofactor">
    <cofactor evidence="1 7">
        <name>FAD</name>
        <dbReference type="ChEBI" id="CHEBI:57692"/>
    </cofactor>
</comment>